<dbReference type="GO" id="GO:0009279">
    <property type="term" value="C:cell outer membrane"/>
    <property type="evidence" value="ECO:0007669"/>
    <property type="project" value="TreeGrafter"/>
</dbReference>
<evidence type="ECO:0000313" key="3">
    <source>
        <dbReference type="Proteomes" id="UP000251485"/>
    </source>
</evidence>
<dbReference type="InterPro" id="IPR043142">
    <property type="entry name" value="PapC-like_C_sf"/>
</dbReference>
<protein>
    <submittedName>
        <fullName evidence="2">Fimbrial outer membrane usher protein</fullName>
    </submittedName>
</protein>
<evidence type="ECO:0000313" key="2">
    <source>
        <dbReference type="EMBL" id="SPY98099.1"/>
    </source>
</evidence>
<dbReference type="Gene3D" id="2.60.40.2070">
    <property type="match status" value="1"/>
</dbReference>
<evidence type="ECO:0000259" key="1">
    <source>
        <dbReference type="Pfam" id="PF13953"/>
    </source>
</evidence>
<dbReference type="RefSeq" id="WP_151253005.1">
    <property type="nucleotide sequence ID" value="NZ_CP146909.1"/>
</dbReference>
<dbReference type="Pfam" id="PF13953">
    <property type="entry name" value="PapC_C"/>
    <property type="match status" value="1"/>
</dbReference>
<dbReference type="Proteomes" id="UP000251485">
    <property type="component" value="Unassembled WGS sequence"/>
</dbReference>
<sequence>MVTLSKKDGAIIPFGAMVVDEERSVSGIVGDNGNVFISGLAPVGRLKAKWGKMADQQCIFDYQINEKSSKEKGIYFISSTCQY</sequence>
<name>A0A2X2DQK9_PROMI</name>
<reference evidence="2 3" key="1">
    <citation type="submission" date="2018-06" db="EMBL/GenBank/DDBJ databases">
        <authorList>
            <consortium name="Pathogen Informatics"/>
            <person name="Doyle S."/>
        </authorList>
    </citation>
    <scope>NUCLEOTIDE SEQUENCE [LARGE SCALE GENOMIC DNA]</scope>
    <source>
        <strain evidence="2 3">NCTC10975</strain>
    </source>
</reference>
<dbReference type="EMBL" id="UAUE01000024">
    <property type="protein sequence ID" value="SPY98099.1"/>
    <property type="molecule type" value="Genomic_DNA"/>
</dbReference>
<gene>
    <name evidence="2" type="primary">fimD_8</name>
    <name evidence="2" type="ORF">NCTC10975_03025</name>
</gene>
<dbReference type="GO" id="GO:0009297">
    <property type="term" value="P:pilus assembly"/>
    <property type="evidence" value="ECO:0007669"/>
    <property type="project" value="InterPro"/>
</dbReference>
<dbReference type="PANTHER" id="PTHR30451:SF21">
    <property type="entry name" value="FIMBRIAL USHER DOMAIN-CONTAINING PROTEIN YDET-RELATED"/>
    <property type="match status" value="1"/>
</dbReference>
<proteinExistence type="predicted"/>
<dbReference type="PANTHER" id="PTHR30451">
    <property type="entry name" value="OUTER MEMBRANE USHER PROTEIN"/>
    <property type="match status" value="1"/>
</dbReference>
<dbReference type="InterPro" id="IPR000015">
    <property type="entry name" value="Fimb_usher"/>
</dbReference>
<dbReference type="AlphaFoldDB" id="A0A2X2DQK9"/>
<organism evidence="2 3">
    <name type="scientific">Proteus mirabilis</name>
    <dbReference type="NCBI Taxonomy" id="584"/>
    <lineage>
        <taxon>Bacteria</taxon>
        <taxon>Pseudomonadati</taxon>
        <taxon>Pseudomonadota</taxon>
        <taxon>Gammaproteobacteria</taxon>
        <taxon>Enterobacterales</taxon>
        <taxon>Morganellaceae</taxon>
        <taxon>Proteus</taxon>
    </lineage>
</organism>
<dbReference type="InterPro" id="IPR025949">
    <property type="entry name" value="PapC-like_C"/>
</dbReference>
<accession>A0A2X2DQK9</accession>
<dbReference type="GO" id="GO:0015473">
    <property type="term" value="F:fimbrial usher porin activity"/>
    <property type="evidence" value="ECO:0007669"/>
    <property type="project" value="InterPro"/>
</dbReference>
<feature type="domain" description="PapC-like C-terminal" evidence="1">
    <location>
        <begin position="1"/>
        <end position="66"/>
    </location>
</feature>